<keyword evidence="2" id="KW-1133">Transmembrane helix</keyword>
<dbReference type="OrthoDB" id="9795390at2"/>
<dbReference type="SUPFAM" id="SSF56112">
    <property type="entry name" value="Protein kinase-like (PK-like)"/>
    <property type="match status" value="1"/>
</dbReference>
<feature type="domain" description="ABC1 atypical kinase-like" evidence="3">
    <location>
        <begin position="97"/>
        <end position="342"/>
    </location>
</feature>
<protein>
    <submittedName>
        <fullName evidence="4">2-octaprenylphenol hydroxylase</fullName>
        <ecNumber evidence="4">1.14.13.-</ecNumber>
    </submittedName>
</protein>
<dbReference type="RefSeq" id="WP_005988495.1">
    <property type="nucleotide sequence ID" value="NZ_AOSV01000030.1"/>
</dbReference>
<proteinExistence type="inferred from homology"/>
<reference evidence="4 5" key="1">
    <citation type="journal article" date="2013" name="Genome Announc.">
        <title>Draft Genome Sequence for Desulfovibrio africanus Strain PCS.</title>
        <authorList>
            <person name="Brown S.D."/>
            <person name="Utturkar S.M."/>
            <person name="Arkin A.P."/>
            <person name="Deutschbauer A.M."/>
            <person name="Elias D.A."/>
            <person name="Hazen T.C."/>
            <person name="Chakraborty R."/>
        </authorList>
    </citation>
    <scope>NUCLEOTIDE SEQUENCE [LARGE SCALE GENOMIC DNA]</scope>
    <source>
        <strain evidence="4 5">PCS</strain>
    </source>
</reference>
<comment type="caution">
    <text evidence="4">The sequence shown here is derived from an EMBL/GenBank/DDBJ whole genome shotgun (WGS) entry which is preliminary data.</text>
</comment>
<comment type="similarity">
    <text evidence="1">Belongs to the protein kinase superfamily. ADCK protein kinase family.</text>
</comment>
<gene>
    <name evidence="4" type="ORF">PCS_02959</name>
</gene>
<dbReference type="PANTHER" id="PTHR10566">
    <property type="entry name" value="CHAPERONE-ACTIVITY OF BC1 COMPLEX CABC1 -RELATED"/>
    <property type="match status" value="1"/>
</dbReference>
<dbReference type="CDD" id="cd05121">
    <property type="entry name" value="ABC1_ADCK3-like"/>
    <property type="match status" value="1"/>
</dbReference>
<dbReference type="PATRIC" id="fig|1262666.3.peg.2997"/>
<sequence>MQLNRGLLPQPFRAAGRLRAVVAILVKYGFGHVVESLNLPGRELVRKMTHVESNISVWKRIRLAIEELGPTYIKFGQVLSLRPDLVPLPLAQELGHLQERVRPESFEDIRAVAEESLGKPLGDCFSEFGREPMATGSLAQVHKAVPLCSDRMVAVKILRPGIRETVASDLDLLENLADLANQHVESLRSFDLPGVVRELGKMLAREMNFLNEAQNMAVFRRNFAEDTGVYCPAVLPELTTAEVLTMELVTGTHIAEFTGSAEERDRLAHIGMESALRQILEFGMFHADPHPGNLRIVDRPDGRGQAIAFLDWGMSGRLTERQRGVLFDFFMALSRRQSRTLVRALRDMSMSAPPLLDDTGLEAELLYLLDRLHDPAGQRELISGPLIDMVNLCREYGLRLRPDYVYTTRALVASEAAGRIISPDFDVMAELQPMARRYLRTRIGKLFSQSALVDGAEDLFGFLRSLPERVGFFFRLVEAGKLGIEFSHKNLESFEKTLSDVGKRLATALITAALIIGSSLVVAADAGPHWRGQPVLGLVGYILSGVFGAWLVWSMVFHKK</sequence>
<dbReference type="InterPro" id="IPR050154">
    <property type="entry name" value="UbiB_kinase"/>
</dbReference>
<evidence type="ECO:0000259" key="3">
    <source>
        <dbReference type="Pfam" id="PF03109"/>
    </source>
</evidence>
<evidence type="ECO:0000313" key="5">
    <source>
        <dbReference type="Proteomes" id="UP000011922"/>
    </source>
</evidence>
<evidence type="ECO:0000313" key="4">
    <source>
        <dbReference type="EMBL" id="EMG36454.1"/>
    </source>
</evidence>
<dbReference type="GO" id="GO:0016491">
    <property type="term" value="F:oxidoreductase activity"/>
    <property type="evidence" value="ECO:0007669"/>
    <property type="project" value="UniProtKB-KW"/>
</dbReference>
<organism evidence="4 5">
    <name type="scientific">Desulfocurvibacter africanus PCS</name>
    <dbReference type="NCBI Taxonomy" id="1262666"/>
    <lineage>
        <taxon>Bacteria</taxon>
        <taxon>Pseudomonadati</taxon>
        <taxon>Thermodesulfobacteriota</taxon>
        <taxon>Desulfovibrionia</taxon>
        <taxon>Desulfovibrionales</taxon>
        <taxon>Desulfovibrionaceae</taxon>
        <taxon>Desulfocurvibacter</taxon>
    </lineage>
</organism>
<feature type="transmembrane region" description="Helical" evidence="2">
    <location>
        <begin position="536"/>
        <end position="557"/>
    </location>
</feature>
<dbReference type="Pfam" id="PF03109">
    <property type="entry name" value="ABC1"/>
    <property type="match status" value="1"/>
</dbReference>
<feature type="transmembrane region" description="Helical" evidence="2">
    <location>
        <begin position="505"/>
        <end position="524"/>
    </location>
</feature>
<dbReference type="PANTHER" id="PTHR10566:SF113">
    <property type="entry name" value="PROTEIN ACTIVITY OF BC1 COMPLEX KINASE 7, CHLOROPLASTIC"/>
    <property type="match status" value="1"/>
</dbReference>
<dbReference type="InterPro" id="IPR011009">
    <property type="entry name" value="Kinase-like_dom_sf"/>
</dbReference>
<dbReference type="EC" id="1.14.13.-" evidence="4"/>
<keyword evidence="4" id="KW-0560">Oxidoreductase</keyword>
<evidence type="ECO:0000256" key="1">
    <source>
        <dbReference type="ARBA" id="ARBA00009670"/>
    </source>
</evidence>
<dbReference type="InterPro" id="IPR004147">
    <property type="entry name" value="ABC1_dom"/>
</dbReference>
<accession>M5PQT3</accession>
<evidence type="ECO:0000256" key="2">
    <source>
        <dbReference type="SAM" id="Phobius"/>
    </source>
</evidence>
<dbReference type="EMBL" id="AOSV01000030">
    <property type="protein sequence ID" value="EMG36454.1"/>
    <property type="molecule type" value="Genomic_DNA"/>
</dbReference>
<name>M5PQT3_DESAF</name>
<keyword evidence="2" id="KW-0472">Membrane</keyword>
<dbReference type="AlphaFoldDB" id="M5PQT3"/>
<dbReference type="Proteomes" id="UP000011922">
    <property type="component" value="Unassembled WGS sequence"/>
</dbReference>
<keyword evidence="2" id="KW-0812">Transmembrane</keyword>